<accession>R7V1Z0</accession>
<feature type="region of interest" description="Disordered" evidence="7">
    <location>
        <begin position="788"/>
        <end position="824"/>
    </location>
</feature>
<keyword evidence="11" id="KW-1185">Reference proteome</keyword>
<dbReference type="GO" id="GO:0005509">
    <property type="term" value="F:calcium ion binding"/>
    <property type="evidence" value="ECO:0007669"/>
    <property type="project" value="InterPro"/>
</dbReference>
<dbReference type="PANTHER" id="PTHR18905">
    <property type="entry name" value="NINEIN"/>
    <property type="match status" value="1"/>
</dbReference>
<dbReference type="OrthoDB" id="5799458at2759"/>
<comment type="subcellular location">
    <subcellularLocation>
        <location evidence="1">Cytoplasm</location>
        <location evidence="1">Cytoskeleton</location>
        <location evidence="1">Microtubule organizing center</location>
        <location evidence="1">Centrosome</location>
    </subcellularLocation>
</comment>
<dbReference type="Pfam" id="PF13499">
    <property type="entry name" value="EF-hand_7"/>
    <property type="match status" value="1"/>
</dbReference>
<proteinExistence type="predicted"/>
<evidence type="ECO:0000256" key="1">
    <source>
        <dbReference type="ARBA" id="ARBA00004300"/>
    </source>
</evidence>
<dbReference type="Gene3D" id="1.10.238.10">
    <property type="entry name" value="EF-hand"/>
    <property type="match status" value="2"/>
</dbReference>
<dbReference type="SMART" id="SM00054">
    <property type="entry name" value="EFh"/>
    <property type="match status" value="3"/>
</dbReference>
<dbReference type="EMBL" id="KB295847">
    <property type="protein sequence ID" value="ELU12559.1"/>
    <property type="molecule type" value="Genomic_DNA"/>
</dbReference>
<dbReference type="EnsemblMetazoa" id="CapteT201605">
    <property type="protein sequence ID" value="CapteP201605"/>
    <property type="gene ID" value="CapteG201605"/>
</dbReference>
<feature type="coiled-coil region" evidence="6">
    <location>
        <begin position="601"/>
        <end position="669"/>
    </location>
</feature>
<dbReference type="GO" id="GO:0034454">
    <property type="term" value="P:microtubule anchoring at centrosome"/>
    <property type="evidence" value="ECO:0007669"/>
    <property type="project" value="TreeGrafter"/>
</dbReference>
<evidence type="ECO:0000256" key="4">
    <source>
        <dbReference type="ARBA" id="ARBA00022837"/>
    </source>
</evidence>
<keyword evidence="2" id="KW-0963">Cytoplasm</keyword>
<keyword evidence="5" id="KW-0206">Cytoskeleton</keyword>
<sequence>MASDEEDAYVAQLKEVFNSCDQDGVGYLNRDELAKLCSKLQLHDQSDTLVQQLMLPGNRARVGFEEFKEGFVAALSESVNDMASTDGEEELPEDEKPIIDIPRQNGVNSTLDSHAYFHKQGVAREDQQAGAIISRAASPDCQTYESEGRTSQNVVLMSNDESEHLREVWRQLGVGQNGALSIEELAIVCEHIGMEQMSDQELKQLFDKLDVNRDGKVGLQEFLNGLFQHGSSTAPSPKQPISNHQQKPQTVRTDASSTDVLDIDAGLFSTLDPEGIGFAKPALIIELWESLGISHGGDILEYLQFSLSSIVNLSALSKALHHEIHHVEGDNAVYQAAIVSYENELRCLRAQIEHLNAENEKSRSDLHKASHRISVLVAEGDERHTSLELSKESALDLLEKKHEKKMKILQADLEREREAISRQALKQSSTLQVEIDQLKDAESHLKSRLAASKKDVEKLERELGEMSEQCLLFETQNKRRAMELLSAKELKEQLDEMESRTDRFLEEQQQMAEMETRSLKEENKELKDRIDELTAEISDLRQQLLTSRRQMRSTKQGSSDSLCSLMSDYVPTPIRGTPVDGLQSPSTQIKQKLPPSPEENEKILQEKISKLEQEKLTLEEEYRTRNADLRLQMQEAVDDKEKEMSQRFLTEKEDLREIAEKQKEKFLKEQKIRLEQEFEHRLQEEKLLLNRQLEATVSRDHSEELKREKTAMEELLQQQKQTLELEAKRERLRLMERFEEEKAALVDKHRLEVYDYENMLIKGVEGLHGRLKTDFFALLDRHKAEVTENERSRINEETRTRDGRQREAREEEFEKLQRKHETERRELIRNSDAEITRIRDRLSDERIKLERQHQSQITEIEQRFETERENFERQRDALVASHGREKTSWQRRLDLMKEELSEDISRSTQERLEEEFVDQIDRIKNAYDAERIELEKRLRLLQTEVTDERQMRKEVEGERSKGGQRVEELNMALSSLRKQNYQLEDLNRIQKQKIQQLQIQLQEPAAAAESEQTILRAIEQQKSLIVASMAHLKDHVLIVSQTLQHSLETQSQPPVDDSLLNELQETKEKLGVTEASLQLSESSRLREVQSLRDQLTQTADVADATLREQLRKAENKVKQLEIALEKRSTETNKLISASSDDLQRTMTKIDQEKTAYERQLKQTKKILDENVTRLKKQLEKSAKTDILVKDLYVENAQLIKALEMTERRQRAAENKVFSLQDKNNELNKVVHMICPAALG</sequence>
<feature type="coiled-coil region" evidence="6">
    <location>
        <begin position="924"/>
        <end position="986"/>
    </location>
</feature>
<dbReference type="CDD" id="cd00051">
    <property type="entry name" value="EFh"/>
    <property type="match status" value="1"/>
</dbReference>
<feature type="coiled-coil region" evidence="6">
    <location>
        <begin position="1103"/>
        <end position="1222"/>
    </location>
</feature>
<dbReference type="InterPro" id="IPR011992">
    <property type="entry name" value="EF-hand-dom_pair"/>
</dbReference>
<evidence type="ECO:0000313" key="10">
    <source>
        <dbReference type="EnsemblMetazoa" id="CapteP201605"/>
    </source>
</evidence>
<evidence type="ECO:0000259" key="8">
    <source>
        <dbReference type="PROSITE" id="PS50222"/>
    </source>
</evidence>
<evidence type="ECO:0000256" key="3">
    <source>
        <dbReference type="ARBA" id="ARBA00022553"/>
    </source>
</evidence>
<dbReference type="HOGENOM" id="CLU_001462_0_0_1"/>
<evidence type="ECO:0000256" key="7">
    <source>
        <dbReference type="SAM" id="MobiDB-lite"/>
    </source>
</evidence>
<dbReference type="STRING" id="283909.R7V1Z0"/>
<protein>
    <recommendedName>
        <fullName evidence="8">EF-hand domain-containing protein</fullName>
    </recommendedName>
</protein>
<evidence type="ECO:0000256" key="5">
    <source>
        <dbReference type="ARBA" id="ARBA00023212"/>
    </source>
</evidence>
<feature type="region of interest" description="Disordered" evidence="7">
    <location>
        <begin position="574"/>
        <end position="600"/>
    </location>
</feature>
<reference evidence="11" key="1">
    <citation type="submission" date="2012-12" db="EMBL/GenBank/DDBJ databases">
        <authorList>
            <person name="Hellsten U."/>
            <person name="Grimwood J."/>
            <person name="Chapman J.A."/>
            <person name="Shapiro H."/>
            <person name="Aerts A."/>
            <person name="Otillar R.P."/>
            <person name="Terry A.Y."/>
            <person name="Boore J.L."/>
            <person name="Simakov O."/>
            <person name="Marletaz F."/>
            <person name="Cho S.-J."/>
            <person name="Edsinger-Gonzales E."/>
            <person name="Havlak P."/>
            <person name="Kuo D.-H."/>
            <person name="Larsson T."/>
            <person name="Lv J."/>
            <person name="Arendt D."/>
            <person name="Savage R."/>
            <person name="Osoegawa K."/>
            <person name="de Jong P."/>
            <person name="Lindberg D.R."/>
            <person name="Seaver E.C."/>
            <person name="Weisblat D.A."/>
            <person name="Putnam N.H."/>
            <person name="Grigoriev I.V."/>
            <person name="Rokhsar D.S."/>
        </authorList>
    </citation>
    <scope>NUCLEOTIDE SEQUENCE</scope>
    <source>
        <strain evidence="11">I ESC-2004</strain>
    </source>
</reference>
<dbReference type="GO" id="GO:0005813">
    <property type="term" value="C:centrosome"/>
    <property type="evidence" value="ECO:0007669"/>
    <property type="project" value="UniProtKB-SubCell"/>
</dbReference>
<organism evidence="9">
    <name type="scientific">Capitella teleta</name>
    <name type="common">Polychaete worm</name>
    <dbReference type="NCBI Taxonomy" id="283909"/>
    <lineage>
        <taxon>Eukaryota</taxon>
        <taxon>Metazoa</taxon>
        <taxon>Spiralia</taxon>
        <taxon>Lophotrochozoa</taxon>
        <taxon>Annelida</taxon>
        <taxon>Polychaeta</taxon>
        <taxon>Sedentaria</taxon>
        <taxon>Scolecida</taxon>
        <taxon>Capitellidae</taxon>
        <taxon>Capitella</taxon>
    </lineage>
</organism>
<dbReference type="EMBL" id="AMQN01005365">
    <property type="status" value="NOT_ANNOTATED_CDS"/>
    <property type="molecule type" value="Genomic_DNA"/>
</dbReference>
<feature type="coiled-coil region" evidence="6">
    <location>
        <begin position="331"/>
        <end position="372"/>
    </location>
</feature>
<dbReference type="OMA" id="SYHQGQV"/>
<dbReference type="PROSITE" id="PS50222">
    <property type="entry name" value="EF_HAND_2"/>
    <property type="match status" value="3"/>
</dbReference>
<feature type="region of interest" description="Disordered" evidence="7">
    <location>
        <begin position="229"/>
        <end position="256"/>
    </location>
</feature>
<dbReference type="InterPro" id="IPR018247">
    <property type="entry name" value="EF_Hand_1_Ca_BS"/>
</dbReference>
<feature type="coiled-coil region" evidence="6">
    <location>
        <begin position="698"/>
        <end position="733"/>
    </location>
</feature>
<dbReference type="AlphaFoldDB" id="R7V1Z0"/>
<dbReference type="PROSITE" id="PS00018">
    <property type="entry name" value="EF_HAND_1"/>
    <property type="match status" value="1"/>
</dbReference>
<evidence type="ECO:0000313" key="9">
    <source>
        <dbReference type="EMBL" id="ELU12559.1"/>
    </source>
</evidence>
<keyword evidence="4" id="KW-0106">Calcium</keyword>
<keyword evidence="3" id="KW-0597">Phosphoprotein</keyword>
<evidence type="ECO:0000256" key="6">
    <source>
        <dbReference type="SAM" id="Coils"/>
    </source>
</evidence>
<evidence type="ECO:0000256" key="2">
    <source>
        <dbReference type="ARBA" id="ARBA00022490"/>
    </source>
</evidence>
<feature type="domain" description="EF-hand" evidence="8">
    <location>
        <begin position="197"/>
        <end position="232"/>
    </location>
</feature>
<feature type="domain" description="EF-hand" evidence="8">
    <location>
        <begin position="160"/>
        <end position="195"/>
    </location>
</feature>
<dbReference type="InterPro" id="IPR002048">
    <property type="entry name" value="EF_hand_dom"/>
</dbReference>
<evidence type="ECO:0000313" key="11">
    <source>
        <dbReference type="Proteomes" id="UP000014760"/>
    </source>
</evidence>
<reference evidence="10" key="3">
    <citation type="submission" date="2015-06" db="UniProtKB">
        <authorList>
            <consortium name="EnsemblMetazoa"/>
        </authorList>
    </citation>
    <scope>IDENTIFICATION</scope>
</reference>
<gene>
    <name evidence="9" type="ORF">CAPTEDRAFT_201605</name>
</gene>
<dbReference type="Proteomes" id="UP000014760">
    <property type="component" value="Unassembled WGS sequence"/>
</dbReference>
<dbReference type="SUPFAM" id="SSF47473">
    <property type="entry name" value="EF-hand"/>
    <property type="match status" value="1"/>
</dbReference>
<name>R7V1Z0_CAPTE</name>
<feature type="domain" description="EF-hand" evidence="8">
    <location>
        <begin position="8"/>
        <end position="43"/>
    </location>
</feature>
<dbReference type="PANTHER" id="PTHR18905:SF13">
    <property type="entry name" value="NON-CENTROSOMAL MICROTUBULE ARRAY"/>
    <property type="match status" value="1"/>
</dbReference>
<reference evidence="9 11" key="2">
    <citation type="journal article" date="2013" name="Nature">
        <title>Insights into bilaterian evolution from three spiralian genomes.</title>
        <authorList>
            <person name="Simakov O."/>
            <person name="Marletaz F."/>
            <person name="Cho S.J."/>
            <person name="Edsinger-Gonzales E."/>
            <person name="Havlak P."/>
            <person name="Hellsten U."/>
            <person name="Kuo D.H."/>
            <person name="Larsson T."/>
            <person name="Lv J."/>
            <person name="Arendt D."/>
            <person name="Savage R."/>
            <person name="Osoegawa K."/>
            <person name="de Jong P."/>
            <person name="Grimwood J."/>
            <person name="Chapman J.A."/>
            <person name="Shapiro H."/>
            <person name="Aerts A."/>
            <person name="Otillar R.P."/>
            <person name="Terry A.Y."/>
            <person name="Boore J.L."/>
            <person name="Grigoriev I.V."/>
            <person name="Lindberg D.R."/>
            <person name="Seaver E.C."/>
            <person name="Weisblat D.A."/>
            <person name="Putnam N.H."/>
            <person name="Rokhsar D.S."/>
        </authorList>
    </citation>
    <scope>NUCLEOTIDE SEQUENCE</scope>
    <source>
        <strain evidence="9 11">I ESC-2004</strain>
    </source>
</reference>
<keyword evidence="6" id="KW-0175">Coiled coil</keyword>
<feature type="coiled-coil region" evidence="6">
    <location>
        <begin position="399"/>
        <end position="550"/>
    </location>
</feature>